<reference evidence="2 3" key="1">
    <citation type="submission" date="2024-11" db="EMBL/GenBank/DDBJ databases">
        <title>Adaptive evolution of stress response genes in parasites aligns with host niche diversity.</title>
        <authorList>
            <person name="Hahn C."/>
            <person name="Resl P."/>
        </authorList>
    </citation>
    <scope>NUCLEOTIDE SEQUENCE [LARGE SCALE GENOMIC DNA]</scope>
    <source>
        <strain evidence="2">EGGRZ-B1_66</strain>
        <tissue evidence="2">Body</tissue>
    </source>
</reference>
<dbReference type="PANTHER" id="PTHR43347">
    <property type="entry name" value="ACYL-COA SYNTHETASE"/>
    <property type="match status" value="1"/>
</dbReference>
<feature type="non-terminal residue" evidence="2">
    <location>
        <position position="1"/>
    </location>
</feature>
<proteinExistence type="predicted"/>
<dbReference type="SUPFAM" id="SSF56801">
    <property type="entry name" value="Acetyl-CoA synthetase-like"/>
    <property type="match status" value="1"/>
</dbReference>
<sequence>EGRVQMKPEFYPTSTSCGYVIPGVRMMIDCSTQKLDPFEDKAIGEIYLESPFIPSIGKTIWRDDKRWIETYFSKKGYYSCFDYGSISADSLVNIYGHEMAISNMVREKIRSVHPLLRHFRACAFVPALPRNRNGKVMRFILNDIVNQKLSSRASHLVSDQLLKSLKSAAEPHFL</sequence>
<organism evidence="2 3">
    <name type="scientific">Cichlidogyrus casuarinus</name>
    <dbReference type="NCBI Taxonomy" id="1844966"/>
    <lineage>
        <taxon>Eukaryota</taxon>
        <taxon>Metazoa</taxon>
        <taxon>Spiralia</taxon>
        <taxon>Lophotrochozoa</taxon>
        <taxon>Platyhelminthes</taxon>
        <taxon>Monogenea</taxon>
        <taxon>Monopisthocotylea</taxon>
        <taxon>Dactylogyridea</taxon>
        <taxon>Ancyrocephalidae</taxon>
        <taxon>Cichlidogyrus</taxon>
    </lineage>
</organism>
<name>A0ABD2PIW7_9PLAT</name>
<gene>
    <name evidence="2" type="ORF">Ciccas_014125</name>
</gene>
<keyword evidence="3" id="KW-1185">Reference proteome</keyword>
<accession>A0ABD2PIW7</accession>
<dbReference type="PANTHER" id="PTHR43347:SF3">
    <property type="entry name" value="ACYL-COA SYNTHETASE SHORT-CHAIN FAMILY MEMBER 3, MITOCHONDRIAL"/>
    <property type="match status" value="1"/>
</dbReference>
<protein>
    <recommendedName>
        <fullName evidence="1">acetate--CoA ligase</fullName>
        <ecNumber evidence="1">6.2.1.1</ecNumber>
    </recommendedName>
</protein>
<dbReference type="EC" id="6.2.1.1" evidence="1"/>
<evidence type="ECO:0000256" key="1">
    <source>
        <dbReference type="ARBA" id="ARBA00013275"/>
    </source>
</evidence>
<comment type="caution">
    <text evidence="2">The sequence shown here is derived from an EMBL/GenBank/DDBJ whole genome shotgun (WGS) entry which is preliminary data.</text>
</comment>
<dbReference type="InterPro" id="IPR042099">
    <property type="entry name" value="ANL_N_sf"/>
</dbReference>
<dbReference type="AlphaFoldDB" id="A0ABD2PIW7"/>
<dbReference type="Gene3D" id="3.40.50.12780">
    <property type="entry name" value="N-terminal domain of ligase-like"/>
    <property type="match status" value="1"/>
</dbReference>
<evidence type="ECO:0000313" key="2">
    <source>
        <dbReference type="EMBL" id="KAL3307365.1"/>
    </source>
</evidence>
<evidence type="ECO:0000313" key="3">
    <source>
        <dbReference type="Proteomes" id="UP001626550"/>
    </source>
</evidence>
<dbReference type="GO" id="GO:0003987">
    <property type="term" value="F:acetate-CoA ligase activity"/>
    <property type="evidence" value="ECO:0007669"/>
    <property type="project" value="UniProtKB-EC"/>
</dbReference>
<dbReference type="Proteomes" id="UP001626550">
    <property type="component" value="Unassembled WGS sequence"/>
</dbReference>
<dbReference type="EMBL" id="JBJKFK010007550">
    <property type="protein sequence ID" value="KAL3307365.1"/>
    <property type="molecule type" value="Genomic_DNA"/>
</dbReference>